<name>A0A562JUH4_9BACI</name>
<keyword evidence="2" id="KW-1185">Reference proteome</keyword>
<dbReference type="RefSeq" id="WP_144542743.1">
    <property type="nucleotide sequence ID" value="NZ_CBCSDC010000042.1"/>
</dbReference>
<dbReference type="OrthoDB" id="1684731at2"/>
<dbReference type="Pfam" id="PF07870">
    <property type="entry name" value="DUF1657"/>
    <property type="match status" value="1"/>
</dbReference>
<dbReference type="AlphaFoldDB" id="A0A562JUH4"/>
<evidence type="ECO:0000313" key="2">
    <source>
        <dbReference type="Proteomes" id="UP000318667"/>
    </source>
</evidence>
<protein>
    <submittedName>
        <fullName evidence="1">Uncharacterized protein DUF1657</fullName>
    </submittedName>
</protein>
<sequence length="68" mass="7779">MTVASNVNQCLATIRAIEAQLSSLALTSLDEESKRLFHETMLEIGNIKKDLQTRKIELEFEEPQYKPN</sequence>
<reference evidence="1 2" key="1">
    <citation type="journal article" date="2015" name="Stand. Genomic Sci.">
        <title>Genomic Encyclopedia of Bacterial and Archaeal Type Strains, Phase III: the genomes of soil and plant-associated and newly described type strains.</title>
        <authorList>
            <person name="Whitman W.B."/>
            <person name="Woyke T."/>
            <person name="Klenk H.P."/>
            <person name="Zhou Y."/>
            <person name="Lilburn T.G."/>
            <person name="Beck B.J."/>
            <person name="De Vos P."/>
            <person name="Vandamme P."/>
            <person name="Eisen J.A."/>
            <person name="Garrity G."/>
            <person name="Hugenholtz P."/>
            <person name="Kyrpides N.C."/>
        </authorList>
    </citation>
    <scope>NUCLEOTIDE SEQUENCE [LARGE SCALE GENOMIC DNA]</scope>
    <source>
        <strain evidence="1 2">CGMCC 1.10115</strain>
    </source>
</reference>
<proteinExistence type="predicted"/>
<dbReference type="EMBL" id="VLKI01000006">
    <property type="protein sequence ID" value="TWH86584.1"/>
    <property type="molecule type" value="Genomic_DNA"/>
</dbReference>
<accession>A0A562JUH4</accession>
<gene>
    <name evidence="1" type="ORF">IQ19_02606</name>
</gene>
<dbReference type="InterPro" id="IPR012452">
    <property type="entry name" value="DUF1657"/>
</dbReference>
<evidence type="ECO:0000313" key="1">
    <source>
        <dbReference type="EMBL" id="TWH86584.1"/>
    </source>
</evidence>
<dbReference type="Proteomes" id="UP000318667">
    <property type="component" value="Unassembled WGS sequence"/>
</dbReference>
<organism evidence="1 2">
    <name type="scientific">Cytobacillus oceanisediminis</name>
    <dbReference type="NCBI Taxonomy" id="665099"/>
    <lineage>
        <taxon>Bacteria</taxon>
        <taxon>Bacillati</taxon>
        <taxon>Bacillota</taxon>
        <taxon>Bacilli</taxon>
        <taxon>Bacillales</taxon>
        <taxon>Bacillaceae</taxon>
        <taxon>Cytobacillus</taxon>
    </lineage>
</organism>
<dbReference type="GeneID" id="65403778"/>
<comment type="caution">
    <text evidence="1">The sequence shown here is derived from an EMBL/GenBank/DDBJ whole genome shotgun (WGS) entry which is preliminary data.</text>
</comment>